<evidence type="ECO:0000313" key="2">
    <source>
        <dbReference type="EMBL" id="MDI2113845.1"/>
    </source>
</evidence>
<protein>
    <submittedName>
        <fullName evidence="2">Transposase</fullName>
    </submittedName>
</protein>
<dbReference type="EMBL" id="JASBAN010000002">
    <property type="protein sequence ID" value="MDI2113845.1"/>
    <property type="molecule type" value="Genomic_DNA"/>
</dbReference>
<comment type="caution">
    <text evidence="2">The sequence shown here is derived from an EMBL/GenBank/DDBJ whole genome shotgun (WGS) entry which is preliminary data.</text>
</comment>
<dbReference type="Pfam" id="PF01609">
    <property type="entry name" value="DDE_Tnp_1"/>
    <property type="match status" value="1"/>
</dbReference>
<dbReference type="PANTHER" id="PTHR30007">
    <property type="entry name" value="PHP DOMAIN PROTEIN"/>
    <property type="match status" value="1"/>
</dbReference>
<keyword evidence="3" id="KW-1185">Reference proteome</keyword>
<dbReference type="PANTHER" id="PTHR30007:SF0">
    <property type="entry name" value="TRANSPOSASE"/>
    <property type="match status" value="1"/>
</dbReference>
<dbReference type="InterPro" id="IPR002559">
    <property type="entry name" value="Transposase_11"/>
</dbReference>
<sequence length="90" mass="9813">MIAFIRHIDGRKAEPTADIIDSQSVKTTKSGGLCGYDAGKKIKGHKRHILTDTAGNMLGAIVHQTDIQNRDGAQTTIKSVMQTYFSLQVI</sequence>
<proteinExistence type="predicted"/>
<feature type="domain" description="Transposase IS4-like" evidence="1">
    <location>
        <begin position="19"/>
        <end position="80"/>
    </location>
</feature>
<evidence type="ECO:0000259" key="1">
    <source>
        <dbReference type="Pfam" id="PF01609"/>
    </source>
</evidence>
<accession>A0ABT6QAA9</accession>
<organism evidence="2 3">
    <name type="scientific">Commensalibacter nepenthis</name>
    <dbReference type="NCBI Taxonomy" id="3043872"/>
    <lineage>
        <taxon>Bacteria</taxon>
        <taxon>Pseudomonadati</taxon>
        <taxon>Pseudomonadota</taxon>
        <taxon>Alphaproteobacteria</taxon>
        <taxon>Acetobacterales</taxon>
        <taxon>Acetobacteraceae</taxon>
    </lineage>
</organism>
<gene>
    <name evidence="2" type="ORF">QJV33_11250</name>
</gene>
<dbReference type="Proteomes" id="UP001431775">
    <property type="component" value="Unassembled WGS sequence"/>
</dbReference>
<dbReference type="RefSeq" id="WP_281463491.1">
    <property type="nucleotide sequence ID" value="NZ_JASBAN010000002.1"/>
</dbReference>
<evidence type="ECO:0000313" key="3">
    <source>
        <dbReference type="Proteomes" id="UP001431775"/>
    </source>
</evidence>
<name>A0ABT6QAA9_9PROT</name>
<reference evidence="2" key="1">
    <citation type="submission" date="2023-05" db="EMBL/GenBank/DDBJ databases">
        <title>Whole genome sequence of Commensalibacter sp.</title>
        <authorList>
            <person name="Charoenyingcharoen P."/>
            <person name="Yukphan P."/>
        </authorList>
    </citation>
    <scope>NUCLEOTIDE SEQUENCE</scope>
    <source>
        <strain evidence="2">TBRC 10068</strain>
    </source>
</reference>